<evidence type="ECO:0000313" key="1">
    <source>
        <dbReference type="EMBL" id="QHN40347.1"/>
    </source>
</evidence>
<name>A0A857L1F6_9ACTN</name>
<dbReference type="InterPro" id="IPR009057">
    <property type="entry name" value="Homeodomain-like_sf"/>
</dbReference>
<protein>
    <submittedName>
        <fullName evidence="1">TetR family transcriptional regulator</fullName>
    </submittedName>
</protein>
<reference evidence="1" key="1">
    <citation type="journal article" date="2021" name="Nat. Microbiol.">
        <title>Cocultivation of an ultrasmall environmental parasitic bacterium with lytic ability against bacteria associated with wastewater foams.</title>
        <authorList>
            <person name="Batinovic S."/>
            <person name="Rose J.J.A."/>
            <person name="Ratcliffe J."/>
            <person name="Seviour R.J."/>
            <person name="Petrovski S."/>
        </authorList>
    </citation>
    <scope>NUCLEOTIDE SEQUENCE</scope>
    <source>
        <strain evidence="1">CON44</strain>
    </source>
</reference>
<dbReference type="EMBL" id="CP045810">
    <property type="protein sequence ID" value="QHN40347.1"/>
    <property type="molecule type" value="Genomic_DNA"/>
</dbReference>
<dbReference type="AlphaFoldDB" id="A0A857L1F6"/>
<accession>A0A857L1F6</accession>
<proteinExistence type="predicted"/>
<gene>
    <name evidence="1" type="ORF">GII30_15390</name>
</gene>
<sequence length="213" mass="23544">MKCKYIVIGVTIQGRGGAMVQYRQTDGRLRRGIRTRSQIVDAHVALLRDGVLRPTAAQIAERAGVSTRTLWSSFGDMEGLLSATVAYWADLDVQLRTPVDPHLPLEDRLVRFCSDRSRRLVSIAPAALAASVHEPLSPVLQADRARHLTRTRTELQEAFGGEIASAADPEALLDALTITVSSEAWNLLHTRLNQAYDHCARVMEFTMRSLLTA</sequence>
<dbReference type="Gene3D" id="1.10.357.10">
    <property type="entry name" value="Tetracycline Repressor, domain 2"/>
    <property type="match status" value="1"/>
</dbReference>
<organism evidence="1">
    <name type="scientific">Gordonia amarae</name>
    <dbReference type="NCBI Taxonomy" id="36821"/>
    <lineage>
        <taxon>Bacteria</taxon>
        <taxon>Bacillati</taxon>
        <taxon>Actinomycetota</taxon>
        <taxon>Actinomycetes</taxon>
        <taxon>Mycobacteriales</taxon>
        <taxon>Gordoniaceae</taxon>
        <taxon>Gordonia</taxon>
    </lineage>
</organism>
<dbReference type="SUPFAM" id="SSF46689">
    <property type="entry name" value="Homeodomain-like"/>
    <property type="match status" value="1"/>
</dbReference>